<dbReference type="InterPro" id="IPR007016">
    <property type="entry name" value="O-antigen_ligase-rel_domated"/>
</dbReference>
<dbReference type="PANTHER" id="PTHR37422:SF13">
    <property type="entry name" value="LIPOPOLYSACCHARIDE BIOSYNTHESIS PROTEIN PA4999-RELATED"/>
    <property type="match status" value="1"/>
</dbReference>
<evidence type="ECO:0000259" key="6">
    <source>
        <dbReference type="Pfam" id="PF04932"/>
    </source>
</evidence>
<feature type="transmembrane region" description="Helical" evidence="5">
    <location>
        <begin position="44"/>
        <end position="62"/>
    </location>
</feature>
<proteinExistence type="predicted"/>
<feature type="transmembrane region" description="Helical" evidence="5">
    <location>
        <begin position="69"/>
        <end position="88"/>
    </location>
</feature>
<feature type="domain" description="O-antigen ligase-related" evidence="6">
    <location>
        <begin position="222"/>
        <end position="366"/>
    </location>
</feature>
<feature type="transmembrane region" description="Helical" evidence="5">
    <location>
        <begin position="20"/>
        <end position="38"/>
    </location>
</feature>
<reference evidence="8" key="1">
    <citation type="submission" date="2016-10" db="EMBL/GenBank/DDBJ databases">
        <authorList>
            <person name="Varghese N."/>
        </authorList>
    </citation>
    <scope>NUCLEOTIDE SEQUENCE [LARGE SCALE GENOMIC DNA]</scope>
    <source>
        <strain evidence="8">DSM 24868</strain>
    </source>
</reference>
<dbReference type="Proteomes" id="UP000183315">
    <property type="component" value="Unassembled WGS sequence"/>
</dbReference>
<feature type="transmembrane region" description="Helical" evidence="5">
    <location>
        <begin position="193"/>
        <end position="209"/>
    </location>
</feature>
<dbReference type="EMBL" id="FNZI01000001">
    <property type="protein sequence ID" value="SEI91861.1"/>
    <property type="molecule type" value="Genomic_DNA"/>
</dbReference>
<evidence type="ECO:0000256" key="3">
    <source>
        <dbReference type="ARBA" id="ARBA00022989"/>
    </source>
</evidence>
<accession>A0A1H6UHR0</accession>
<feature type="transmembrane region" description="Helical" evidence="5">
    <location>
        <begin position="94"/>
        <end position="112"/>
    </location>
</feature>
<dbReference type="STRING" id="1043493.SAMN05421637_0411"/>
<comment type="subcellular location">
    <subcellularLocation>
        <location evidence="1">Membrane</location>
        <topology evidence="1">Multi-pass membrane protein</topology>
    </subcellularLocation>
</comment>
<feature type="transmembrane region" description="Helical" evidence="5">
    <location>
        <begin position="418"/>
        <end position="436"/>
    </location>
</feature>
<organism evidence="7 8">
    <name type="scientific">Demequina mangrovi</name>
    <dbReference type="NCBI Taxonomy" id="1043493"/>
    <lineage>
        <taxon>Bacteria</taxon>
        <taxon>Bacillati</taxon>
        <taxon>Actinomycetota</taxon>
        <taxon>Actinomycetes</taxon>
        <taxon>Micrococcales</taxon>
        <taxon>Demequinaceae</taxon>
        <taxon>Demequina</taxon>
    </lineage>
</organism>
<dbReference type="PANTHER" id="PTHR37422">
    <property type="entry name" value="TEICHURONIC ACID BIOSYNTHESIS PROTEIN TUAE"/>
    <property type="match status" value="1"/>
</dbReference>
<keyword evidence="7" id="KW-0436">Ligase</keyword>
<gene>
    <name evidence="7" type="ORF">SAMN05421637_0411</name>
</gene>
<keyword evidence="4 5" id="KW-0472">Membrane</keyword>
<dbReference type="GO" id="GO:0016020">
    <property type="term" value="C:membrane"/>
    <property type="evidence" value="ECO:0007669"/>
    <property type="project" value="UniProtKB-SubCell"/>
</dbReference>
<feature type="transmembrane region" description="Helical" evidence="5">
    <location>
        <begin position="238"/>
        <end position="255"/>
    </location>
</feature>
<evidence type="ECO:0000256" key="4">
    <source>
        <dbReference type="ARBA" id="ARBA00023136"/>
    </source>
</evidence>
<feature type="transmembrane region" description="Helical" evidence="5">
    <location>
        <begin position="267"/>
        <end position="284"/>
    </location>
</feature>
<sequence length="466" mass="50188">MRGPTSDLRALVTRTRSQRARAWVTVWAVVLLFCGQGFRYLLGIPLYSVLCALTVVAVAISFRRFLSELRPPLLVSTFVALAALSVLWSATPGITVLAVAVLAATTFVAVLIARGTSRGQFMAFLYRGLQVSLFGGLLFELFVAVVIREDLPPLATDLSSIAKVDGAGEPITWSRDNLFVGGPIQGFVGNRNPFAAIALFTAVVAVILLLERRIRVVDGSITLAAAIAVHLLTSSATVTVAAVYLTGLTVAALMIRRARPSMKRRLSFAVLAATAVVAVLTLKFREEIFALVDRGPDATHRTAIWDQVVQFAWDRPEGWGYVGYWPIWEEPYSTIVDNAGVVAGHAHNAYLDAWLQLGLIGMVLLIVMVVLSFGSAWRLVERASRGDTYVPLGWALLTAGLALQALTESRLLVEGGWFLLVVLFVSGPGVFTLAIVDPALVRTGAPSDDVAQAEDPVTVLTRPPVV</sequence>
<keyword evidence="8" id="KW-1185">Reference proteome</keyword>
<dbReference type="eggNOG" id="COG3307">
    <property type="taxonomic scope" value="Bacteria"/>
</dbReference>
<evidence type="ECO:0000256" key="2">
    <source>
        <dbReference type="ARBA" id="ARBA00022692"/>
    </source>
</evidence>
<dbReference type="OrthoDB" id="1118146at2"/>
<dbReference type="AlphaFoldDB" id="A0A1H6UHR0"/>
<name>A0A1H6UHR0_9MICO</name>
<feature type="transmembrane region" description="Helical" evidence="5">
    <location>
        <begin position="216"/>
        <end position="232"/>
    </location>
</feature>
<protein>
    <submittedName>
        <fullName evidence="7">O-antigen ligase</fullName>
    </submittedName>
</protein>
<evidence type="ECO:0000256" key="1">
    <source>
        <dbReference type="ARBA" id="ARBA00004141"/>
    </source>
</evidence>
<evidence type="ECO:0000313" key="8">
    <source>
        <dbReference type="Proteomes" id="UP000183315"/>
    </source>
</evidence>
<evidence type="ECO:0000313" key="7">
    <source>
        <dbReference type="EMBL" id="SEI91861.1"/>
    </source>
</evidence>
<feature type="transmembrane region" description="Helical" evidence="5">
    <location>
        <begin position="353"/>
        <end position="377"/>
    </location>
</feature>
<dbReference type="Pfam" id="PF04932">
    <property type="entry name" value="Wzy_C"/>
    <property type="match status" value="1"/>
</dbReference>
<evidence type="ECO:0000256" key="5">
    <source>
        <dbReference type="SAM" id="Phobius"/>
    </source>
</evidence>
<feature type="transmembrane region" description="Helical" evidence="5">
    <location>
        <begin position="124"/>
        <end position="147"/>
    </location>
</feature>
<dbReference type="RefSeq" id="WP_042212594.1">
    <property type="nucleotide sequence ID" value="NZ_BBLU01000002.1"/>
</dbReference>
<keyword evidence="3 5" id="KW-1133">Transmembrane helix</keyword>
<keyword evidence="2 5" id="KW-0812">Transmembrane</keyword>
<dbReference type="InterPro" id="IPR051533">
    <property type="entry name" value="WaaL-like"/>
</dbReference>
<feature type="transmembrane region" description="Helical" evidence="5">
    <location>
        <begin position="389"/>
        <end position="406"/>
    </location>
</feature>
<dbReference type="GO" id="GO:0016874">
    <property type="term" value="F:ligase activity"/>
    <property type="evidence" value="ECO:0007669"/>
    <property type="project" value="UniProtKB-KW"/>
</dbReference>